<evidence type="ECO:0000313" key="3">
    <source>
        <dbReference type="Proteomes" id="UP000807469"/>
    </source>
</evidence>
<accession>A0A9P5Z4U0</accession>
<gene>
    <name evidence="2" type="ORF">BDN70DRAFT_983712</name>
</gene>
<keyword evidence="1" id="KW-0472">Membrane</keyword>
<sequence length="252" mass="28819">MYTVTYIGTTYIYVSKKSFKRQLVPIAIAILYLCNIIKFGAQWYTIKWEAIDNGNTRDSDFLSLYNLPQWYYLTYEIPFVILLILSDALLYFLLLNWSSSYRWACFRPSHKIRQFNISNALAVEFSQLLTAALTVTFGTTFITTILIAYRIYSVSKHEGVSARRFKHIIDIIVQTGAVNSLTLWALALSPLVDGGTPVLTNTRLFAVQHYTENVLPILAIEVSQPNHDVILSMRGARNEGNMVEDAKEMHRT</sequence>
<protein>
    <submittedName>
        <fullName evidence="2">Uncharacterized protein</fullName>
    </submittedName>
</protein>
<feature type="transmembrane region" description="Helical" evidence="1">
    <location>
        <begin position="23"/>
        <end position="44"/>
    </location>
</feature>
<feature type="transmembrane region" description="Helical" evidence="1">
    <location>
        <begin position="128"/>
        <end position="152"/>
    </location>
</feature>
<name>A0A9P5Z4U0_9AGAR</name>
<evidence type="ECO:0000313" key="2">
    <source>
        <dbReference type="EMBL" id="KAF9479476.1"/>
    </source>
</evidence>
<organism evidence="2 3">
    <name type="scientific">Pholiota conissans</name>
    <dbReference type="NCBI Taxonomy" id="109636"/>
    <lineage>
        <taxon>Eukaryota</taxon>
        <taxon>Fungi</taxon>
        <taxon>Dikarya</taxon>
        <taxon>Basidiomycota</taxon>
        <taxon>Agaricomycotina</taxon>
        <taxon>Agaricomycetes</taxon>
        <taxon>Agaricomycetidae</taxon>
        <taxon>Agaricales</taxon>
        <taxon>Agaricineae</taxon>
        <taxon>Strophariaceae</taxon>
        <taxon>Pholiota</taxon>
    </lineage>
</organism>
<dbReference type="EMBL" id="MU155212">
    <property type="protein sequence ID" value="KAF9479476.1"/>
    <property type="molecule type" value="Genomic_DNA"/>
</dbReference>
<comment type="caution">
    <text evidence="2">The sequence shown here is derived from an EMBL/GenBank/DDBJ whole genome shotgun (WGS) entry which is preliminary data.</text>
</comment>
<keyword evidence="3" id="KW-1185">Reference proteome</keyword>
<dbReference type="AlphaFoldDB" id="A0A9P5Z4U0"/>
<proteinExistence type="predicted"/>
<feature type="transmembrane region" description="Helical" evidence="1">
    <location>
        <begin position="70"/>
        <end position="94"/>
    </location>
</feature>
<evidence type="ECO:0000256" key="1">
    <source>
        <dbReference type="SAM" id="Phobius"/>
    </source>
</evidence>
<keyword evidence="1" id="KW-1133">Transmembrane helix</keyword>
<reference evidence="2" key="1">
    <citation type="submission" date="2020-11" db="EMBL/GenBank/DDBJ databases">
        <authorList>
            <consortium name="DOE Joint Genome Institute"/>
            <person name="Ahrendt S."/>
            <person name="Riley R."/>
            <person name="Andreopoulos W."/>
            <person name="Labutti K."/>
            <person name="Pangilinan J."/>
            <person name="Ruiz-Duenas F.J."/>
            <person name="Barrasa J.M."/>
            <person name="Sanchez-Garcia M."/>
            <person name="Camarero S."/>
            <person name="Miyauchi S."/>
            <person name="Serrano A."/>
            <person name="Linde D."/>
            <person name="Babiker R."/>
            <person name="Drula E."/>
            <person name="Ayuso-Fernandez I."/>
            <person name="Pacheco R."/>
            <person name="Padilla G."/>
            <person name="Ferreira P."/>
            <person name="Barriuso J."/>
            <person name="Kellner H."/>
            <person name="Castanera R."/>
            <person name="Alfaro M."/>
            <person name="Ramirez L."/>
            <person name="Pisabarro A.G."/>
            <person name="Kuo A."/>
            <person name="Tritt A."/>
            <person name="Lipzen A."/>
            <person name="He G."/>
            <person name="Yan M."/>
            <person name="Ng V."/>
            <person name="Cullen D."/>
            <person name="Martin F."/>
            <person name="Rosso M.-N."/>
            <person name="Henrissat B."/>
            <person name="Hibbett D."/>
            <person name="Martinez A.T."/>
            <person name="Grigoriev I.V."/>
        </authorList>
    </citation>
    <scope>NUCLEOTIDE SEQUENCE</scope>
    <source>
        <strain evidence="2">CIRM-BRFM 674</strain>
    </source>
</reference>
<dbReference type="Proteomes" id="UP000807469">
    <property type="component" value="Unassembled WGS sequence"/>
</dbReference>
<keyword evidence="1" id="KW-0812">Transmembrane</keyword>